<dbReference type="GO" id="GO:0015074">
    <property type="term" value="P:DNA integration"/>
    <property type="evidence" value="ECO:0007669"/>
    <property type="project" value="UniProtKB-KW"/>
</dbReference>
<accession>A0A7G1GM66</accession>
<keyword evidence="5" id="KW-0233">DNA recombination</keyword>
<feature type="compositionally biased region" description="Low complexity" evidence="8">
    <location>
        <begin position="218"/>
        <end position="228"/>
    </location>
</feature>
<sequence>MRDPADKATLDIVSGGMRIGYARVSTVDQNLDMQRDALANAGCVQVYEEKASGKSAAARPELVNMMRALRKGDTLIVWRLDRLGRSLSDLVQLVDGLAARGIAFESLSENIDTSTAQGRMFFGFIASMAQYQRDVISENTRAGLKAARARGRNGGRPPALDDAAIKEIRVLMESPDISMASIARRYGVSKPTLYNTLKRAEKRELEKAAKPARKKTSARSASARSNTR</sequence>
<dbReference type="InterPro" id="IPR006118">
    <property type="entry name" value="Recombinase_CS"/>
</dbReference>
<dbReference type="PROSITE" id="PS00398">
    <property type="entry name" value="RECOMBINASES_2"/>
    <property type="match status" value="1"/>
</dbReference>
<dbReference type="PANTHER" id="PTHR30461:SF2">
    <property type="entry name" value="SERINE RECOMBINASE PINE-RELATED"/>
    <property type="match status" value="1"/>
</dbReference>
<dbReference type="GO" id="GO:0003677">
    <property type="term" value="F:DNA binding"/>
    <property type="evidence" value="ECO:0007669"/>
    <property type="project" value="UniProtKB-KW"/>
</dbReference>
<evidence type="ECO:0000256" key="8">
    <source>
        <dbReference type="SAM" id="MobiDB-lite"/>
    </source>
</evidence>
<feature type="active site" description="O-(5'-phospho-DNA)-serine intermediate" evidence="6 7">
    <location>
        <position position="25"/>
    </location>
</feature>
<dbReference type="InterPro" id="IPR006120">
    <property type="entry name" value="Resolvase_HTH_dom"/>
</dbReference>
<dbReference type="PANTHER" id="PTHR30461">
    <property type="entry name" value="DNA-INVERTASE FROM LAMBDOID PROPHAGE"/>
    <property type="match status" value="1"/>
</dbReference>
<proteinExistence type="inferred from homology"/>
<dbReference type="Gene3D" id="1.10.10.60">
    <property type="entry name" value="Homeodomain-like"/>
    <property type="match status" value="1"/>
</dbReference>
<reference evidence="10 11" key="1">
    <citation type="submission" date="2020-02" db="EMBL/GenBank/DDBJ databases">
        <title>Complete genomic sequence of a novel lytic phytopathogenic Burkholderia phage isolated from fallen leaf compost.</title>
        <authorList>
            <person name="Sasaki R."/>
            <person name="Miyashita S."/>
            <person name="Ando S."/>
            <person name="Ito K."/>
            <person name="Tada C."/>
            <person name="Fukuhara T."/>
            <person name="Kormelink R."/>
            <person name="Takahashi H."/>
        </authorList>
    </citation>
    <scope>NUCLEOTIDE SEQUENCE [LARGE SCALE GENOMIC DNA]</scope>
    <source>
        <strain evidence="10 11">FLC5</strain>
    </source>
</reference>
<keyword evidence="4" id="KW-0238">DNA-binding</keyword>
<evidence type="ECO:0000256" key="4">
    <source>
        <dbReference type="ARBA" id="ARBA00023125"/>
    </source>
</evidence>
<name>A0A7G1GM66_9CAUD</name>
<dbReference type="GeneID" id="65108488"/>
<dbReference type="GO" id="GO:0000150">
    <property type="term" value="F:DNA strand exchange activity"/>
    <property type="evidence" value="ECO:0007669"/>
    <property type="project" value="UniProtKB-KW"/>
</dbReference>
<evidence type="ECO:0000256" key="6">
    <source>
        <dbReference type="PIRSR" id="PIRSR606118-50"/>
    </source>
</evidence>
<keyword evidence="3" id="KW-0230">DNA invertase</keyword>
<dbReference type="EMBL" id="LC528882">
    <property type="protein sequence ID" value="BCB23185.1"/>
    <property type="molecule type" value="Genomic_DNA"/>
</dbReference>
<dbReference type="Pfam" id="PF02796">
    <property type="entry name" value="HTH_7"/>
    <property type="match status" value="1"/>
</dbReference>
<dbReference type="InterPro" id="IPR009057">
    <property type="entry name" value="Homeodomain-like_sf"/>
</dbReference>
<evidence type="ECO:0000256" key="3">
    <source>
        <dbReference type="ARBA" id="ARBA00023100"/>
    </source>
</evidence>
<comment type="similarity">
    <text evidence="1">Belongs to the site-specific recombinase resolvase family.</text>
</comment>
<dbReference type="FunFam" id="3.40.50.1390:FF:000001">
    <property type="entry name" value="DNA recombinase"/>
    <property type="match status" value="1"/>
</dbReference>
<evidence type="ECO:0000259" key="9">
    <source>
        <dbReference type="PROSITE" id="PS51736"/>
    </source>
</evidence>
<dbReference type="InterPro" id="IPR050639">
    <property type="entry name" value="SSR_resolvase"/>
</dbReference>
<organism evidence="10 11">
    <name type="scientific">Burkholderia phage FLC5</name>
    <dbReference type="NCBI Taxonomy" id="2716322"/>
    <lineage>
        <taxon>Viruses</taxon>
        <taxon>Duplodnaviria</taxon>
        <taxon>Heunggongvirae</taxon>
        <taxon>Uroviricota</taxon>
        <taxon>Caudoviricetes</taxon>
        <taxon>Peduoviridae</taxon>
        <taxon>Kisquattuordecimvirus</taxon>
        <taxon>Kisquattuordecimvirus FLC5</taxon>
    </lineage>
</organism>
<dbReference type="CDD" id="cd03768">
    <property type="entry name" value="SR_ResInv"/>
    <property type="match status" value="1"/>
</dbReference>
<dbReference type="SMART" id="SM00857">
    <property type="entry name" value="Resolvase"/>
    <property type="match status" value="1"/>
</dbReference>
<dbReference type="SUPFAM" id="SSF46689">
    <property type="entry name" value="Homeodomain-like"/>
    <property type="match status" value="1"/>
</dbReference>
<keyword evidence="2" id="KW-0229">DNA integration</keyword>
<dbReference type="InterPro" id="IPR006119">
    <property type="entry name" value="Resolv_N"/>
</dbReference>
<gene>
    <name evidence="10" type="primary">ORF13</name>
</gene>
<dbReference type="Gene3D" id="3.40.50.1390">
    <property type="entry name" value="Resolvase, N-terminal catalytic domain"/>
    <property type="match status" value="1"/>
</dbReference>
<dbReference type="CDD" id="cd00569">
    <property type="entry name" value="HTH_Hin_like"/>
    <property type="match status" value="1"/>
</dbReference>
<dbReference type="Proteomes" id="UP000516002">
    <property type="component" value="Segment"/>
</dbReference>
<evidence type="ECO:0000256" key="5">
    <source>
        <dbReference type="ARBA" id="ARBA00023172"/>
    </source>
</evidence>
<dbReference type="Pfam" id="PF00239">
    <property type="entry name" value="Resolvase"/>
    <property type="match status" value="1"/>
</dbReference>
<dbReference type="PROSITE" id="PS00397">
    <property type="entry name" value="RECOMBINASES_1"/>
    <property type="match status" value="1"/>
</dbReference>
<dbReference type="RefSeq" id="YP_010091003.1">
    <property type="nucleotide sequence ID" value="NC_055722.1"/>
</dbReference>
<evidence type="ECO:0000313" key="10">
    <source>
        <dbReference type="EMBL" id="BCB23185.1"/>
    </source>
</evidence>
<keyword evidence="11" id="KW-1185">Reference proteome</keyword>
<protein>
    <submittedName>
        <fullName evidence="10">Serine recombinase</fullName>
    </submittedName>
</protein>
<evidence type="ECO:0000313" key="11">
    <source>
        <dbReference type="Proteomes" id="UP000516002"/>
    </source>
</evidence>
<dbReference type="PROSITE" id="PS51736">
    <property type="entry name" value="RECOMBINASES_3"/>
    <property type="match status" value="1"/>
</dbReference>
<dbReference type="InterPro" id="IPR036162">
    <property type="entry name" value="Resolvase-like_N_sf"/>
</dbReference>
<evidence type="ECO:0000256" key="1">
    <source>
        <dbReference type="ARBA" id="ARBA00009913"/>
    </source>
</evidence>
<dbReference type="KEGG" id="vg:65108488"/>
<dbReference type="SUPFAM" id="SSF53041">
    <property type="entry name" value="Resolvase-like"/>
    <property type="match status" value="1"/>
</dbReference>
<evidence type="ECO:0000256" key="7">
    <source>
        <dbReference type="PROSITE-ProRule" id="PRU10137"/>
    </source>
</evidence>
<feature type="domain" description="Resolvase/invertase-type recombinase catalytic" evidence="9">
    <location>
        <begin position="17"/>
        <end position="151"/>
    </location>
</feature>
<evidence type="ECO:0000256" key="2">
    <source>
        <dbReference type="ARBA" id="ARBA00022908"/>
    </source>
</evidence>
<feature type="region of interest" description="Disordered" evidence="8">
    <location>
        <begin position="204"/>
        <end position="228"/>
    </location>
</feature>